<protein>
    <submittedName>
        <fullName evidence="2">Uncharacterized protein DUF2236</fullName>
    </submittedName>
</protein>
<reference evidence="2 3" key="1">
    <citation type="submission" date="2018-08" db="EMBL/GenBank/DDBJ databases">
        <title>Sequencing the genomes of 1000 actinobacteria strains.</title>
        <authorList>
            <person name="Klenk H.-P."/>
        </authorList>
    </citation>
    <scope>NUCLEOTIDE SEQUENCE [LARGE SCALE GENOMIC DNA]</scope>
    <source>
        <strain evidence="2 3">DSM 44099</strain>
    </source>
</reference>
<dbReference type="OrthoDB" id="836517at2"/>
<dbReference type="InterPro" id="IPR046366">
    <property type="entry name" value="MPAB"/>
</dbReference>
<gene>
    <name evidence="2" type="ORF">DFJ67_0556</name>
</gene>
<dbReference type="InterPro" id="IPR018713">
    <property type="entry name" value="MPAB/Lcp_cat_dom"/>
</dbReference>
<name>A0A3D9ZBJ9_9ACTN</name>
<feature type="domain" description="ER-bound oxygenase mpaB/mpaB'/Rubber oxygenase catalytic" evidence="1">
    <location>
        <begin position="51"/>
        <end position="241"/>
    </location>
</feature>
<evidence type="ECO:0000313" key="2">
    <source>
        <dbReference type="EMBL" id="REF94617.1"/>
    </source>
</evidence>
<dbReference type="EMBL" id="QUMQ01000001">
    <property type="protein sequence ID" value="REF94617.1"/>
    <property type="molecule type" value="Genomic_DNA"/>
</dbReference>
<proteinExistence type="predicted"/>
<dbReference type="PANTHER" id="PTHR36124:SF1">
    <property type="entry name" value="ER-BOUND OXYGENASE MPAB_MPAB'_RUBBER OXYGENASE CATALYTIC DOMAIN-CONTAINING PROTEIN"/>
    <property type="match status" value="1"/>
</dbReference>
<dbReference type="PANTHER" id="PTHR36124">
    <property type="match status" value="1"/>
</dbReference>
<dbReference type="RefSeq" id="WP_116066401.1">
    <property type="nucleotide sequence ID" value="NZ_BONB01000039.1"/>
</dbReference>
<dbReference type="Pfam" id="PF09995">
    <property type="entry name" value="MPAB_Lcp_cat"/>
    <property type="match status" value="1"/>
</dbReference>
<accession>A0A3D9ZBJ9</accession>
<evidence type="ECO:0000259" key="1">
    <source>
        <dbReference type="Pfam" id="PF09995"/>
    </source>
</evidence>
<dbReference type="GO" id="GO:0016491">
    <property type="term" value="F:oxidoreductase activity"/>
    <property type="evidence" value="ECO:0007669"/>
    <property type="project" value="InterPro"/>
</dbReference>
<dbReference type="Proteomes" id="UP000256913">
    <property type="component" value="Unassembled WGS sequence"/>
</dbReference>
<dbReference type="AlphaFoldDB" id="A0A3D9ZBJ9"/>
<sequence length="283" mass="32316">MKNRYRNLERVRSLDPRRDHVEIYRAMLRFEFPWDLKLALNLAFNRTFSTPTVAAILAGTGELTERTQRRVDDTGLLMFEIVLHGFDHPRGRAAVRRMNQLHRPFRNVASDEFVYVLACLTVVPLRWLDRYGWRRPCCHERAATYEFYRELGDRMNVAGIPGSLSEMERWFDAYDRARLLPNENAAAIERATRMLLLARLPGALAPLGDALVSALYDERLRAATGVPTPAWPVRAGLHAGLRARALILRHLARPRPVGMFEDGIATASYPNGYQISELGPPPR</sequence>
<comment type="caution">
    <text evidence="2">The sequence shown here is derived from an EMBL/GenBank/DDBJ whole genome shotgun (WGS) entry which is preliminary data.</text>
</comment>
<organism evidence="2 3">
    <name type="scientific">Asanoa ferruginea</name>
    <dbReference type="NCBI Taxonomy" id="53367"/>
    <lineage>
        <taxon>Bacteria</taxon>
        <taxon>Bacillati</taxon>
        <taxon>Actinomycetota</taxon>
        <taxon>Actinomycetes</taxon>
        <taxon>Micromonosporales</taxon>
        <taxon>Micromonosporaceae</taxon>
        <taxon>Asanoa</taxon>
    </lineage>
</organism>
<keyword evidence="3" id="KW-1185">Reference proteome</keyword>
<evidence type="ECO:0000313" key="3">
    <source>
        <dbReference type="Proteomes" id="UP000256913"/>
    </source>
</evidence>